<feature type="chain" id="PRO_5002353812" description="Dienelactone hydrolase domain-containing protein" evidence="1">
    <location>
        <begin position="38"/>
        <end position="280"/>
    </location>
</feature>
<evidence type="ECO:0000313" key="3">
    <source>
        <dbReference type="EnsemblPlants" id="OGLUM08G07690.1"/>
    </source>
</evidence>
<evidence type="ECO:0000259" key="2">
    <source>
        <dbReference type="Pfam" id="PF01738"/>
    </source>
</evidence>
<proteinExistence type="predicted"/>
<dbReference type="PANTHER" id="PTHR17630:SF56">
    <property type="entry name" value="ENDO-1,3_1,4-BETA-D-GLUCANASE"/>
    <property type="match status" value="1"/>
</dbReference>
<organism evidence="3">
    <name type="scientific">Oryza glumipatula</name>
    <dbReference type="NCBI Taxonomy" id="40148"/>
    <lineage>
        <taxon>Eukaryota</taxon>
        <taxon>Viridiplantae</taxon>
        <taxon>Streptophyta</taxon>
        <taxon>Embryophyta</taxon>
        <taxon>Tracheophyta</taxon>
        <taxon>Spermatophyta</taxon>
        <taxon>Magnoliopsida</taxon>
        <taxon>Liliopsida</taxon>
        <taxon>Poales</taxon>
        <taxon>Poaceae</taxon>
        <taxon>BOP clade</taxon>
        <taxon>Oryzoideae</taxon>
        <taxon>Oryzeae</taxon>
        <taxon>Oryzinae</taxon>
        <taxon>Oryza</taxon>
    </lineage>
</organism>
<dbReference type="Pfam" id="PF01738">
    <property type="entry name" value="DLH"/>
    <property type="match status" value="1"/>
</dbReference>
<reference evidence="3" key="2">
    <citation type="submission" date="2018-05" db="EMBL/GenBank/DDBJ databases">
        <title>OgluRS3 (Oryza glumaepatula Reference Sequence Version 3).</title>
        <authorList>
            <person name="Zhang J."/>
            <person name="Kudrna D."/>
            <person name="Lee S."/>
            <person name="Talag J."/>
            <person name="Welchert J."/>
            <person name="Wing R.A."/>
        </authorList>
    </citation>
    <scope>NUCLEOTIDE SEQUENCE [LARGE SCALE GENOMIC DNA]</scope>
</reference>
<evidence type="ECO:0000313" key="4">
    <source>
        <dbReference type="Proteomes" id="UP000026961"/>
    </source>
</evidence>
<accession>A0A0E0ASL5</accession>
<dbReference type="SUPFAM" id="SSF53474">
    <property type="entry name" value="alpha/beta-Hydrolases"/>
    <property type="match status" value="1"/>
</dbReference>
<dbReference type="InterPro" id="IPR029058">
    <property type="entry name" value="AB_hydrolase_fold"/>
</dbReference>
<dbReference type="eggNOG" id="KOG3043">
    <property type="taxonomic scope" value="Eukaryota"/>
</dbReference>
<dbReference type="HOGENOM" id="CLU_054590_8_1_1"/>
<keyword evidence="1" id="KW-0732">Signal</keyword>
<protein>
    <recommendedName>
        <fullName evidence="2">Dienelactone hydrolase domain-containing protein</fullName>
    </recommendedName>
</protein>
<dbReference type="STRING" id="40148.A0A0E0ASL5"/>
<dbReference type="Proteomes" id="UP000026961">
    <property type="component" value="Chromosome 8"/>
</dbReference>
<reference evidence="3" key="1">
    <citation type="submission" date="2015-04" db="UniProtKB">
        <authorList>
            <consortium name="EnsemblPlants"/>
        </authorList>
    </citation>
    <scope>IDENTIFICATION</scope>
</reference>
<keyword evidence="4" id="KW-1185">Reference proteome</keyword>
<evidence type="ECO:0000256" key="1">
    <source>
        <dbReference type="SAM" id="SignalP"/>
    </source>
</evidence>
<dbReference type="Gramene" id="OGLUM08G07690.1">
    <property type="protein sequence ID" value="OGLUM08G07690.1"/>
    <property type="gene ID" value="OGLUM08G07690"/>
</dbReference>
<dbReference type="PANTHER" id="PTHR17630">
    <property type="entry name" value="DIENELACTONE HYDROLASE"/>
    <property type="match status" value="1"/>
</dbReference>
<feature type="signal peptide" evidence="1">
    <location>
        <begin position="1"/>
        <end position="37"/>
    </location>
</feature>
<dbReference type="Gene3D" id="3.40.50.1820">
    <property type="entry name" value="alpha/beta hydrolase"/>
    <property type="match status" value="1"/>
</dbReference>
<feature type="domain" description="Dienelactone hydrolase" evidence="2">
    <location>
        <begin position="69"/>
        <end position="278"/>
    </location>
</feature>
<sequence>MTITMQTKPITMAPTSMLHRSLLCLAVLAAAAGGGAAGSPRLQCLENPPELTAAGDGEAGVVVQNLGGFAAYVTGGAAHSGRAIVLASDVFGFEAPLLRKIADKVGEAGYYVVVPDFFQGRPYNGDPSINITQWIMAHSPVKAAEDSKPIFAALKREGKSVVGVGGYCWGGKLAVEVAKTNEVGAIVISHPSSVTADDMKDVKCPIEILGAENDAVTPPRLVYQFVNALRQRPEVDYFARIFPGVAHGFACRYNASNPFAVRTAEQSLALMLDWFEKHLK</sequence>
<dbReference type="EnsemblPlants" id="OGLUM08G07690.1">
    <property type="protein sequence ID" value="OGLUM08G07690.1"/>
    <property type="gene ID" value="OGLUM08G07690"/>
</dbReference>
<dbReference type="GO" id="GO:0016787">
    <property type="term" value="F:hydrolase activity"/>
    <property type="evidence" value="ECO:0007669"/>
    <property type="project" value="InterPro"/>
</dbReference>
<dbReference type="AlphaFoldDB" id="A0A0E0ASL5"/>
<dbReference type="InterPro" id="IPR002925">
    <property type="entry name" value="Dienelactn_hydro"/>
</dbReference>
<name>A0A0E0ASL5_9ORYZ</name>